<sequence length="410" mass="45190">MSPTPPGDPTPMPSGETTVPLTEIIIPLSDYAVSMGISYVWATVTSLVVCLIPVAARIYVRCRPVLRFGWDDCLMGAGLICAIADWAIFFPVALLNKSQTSTAAEMRIYAIRSYFGIPVWTLAMTLIKTSVILTLLRLPLKRTSKAVLYTLMFVIVSYCICAVSYQLFRCRPIQAGWDVMVQGYCPKPSVTLVVANLGAGINIVSDIIVSVAPAVIFWRLRRPLRERLIICSLTCLGLFASGASIIKVWIIHVTQEDTDIIAMGARVAKWTVLEELMSITAACSPAMKRPIEFLLGKCGIVLIQPESVISFVHMGSRHRRSDRRRSTMRRGGTDGSSSIQLNPMAVYSATRHNNRHAKDPPQLTSIVGQPKEDYTMQEEVPDDEYTEGWLVKKVADTGQICRMAAGATES</sequence>
<comment type="subcellular location">
    <subcellularLocation>
        <location evidence="1">Membrane</location>
        <topology evidence="1">Multi-pass membrane protein</topology>
    </subcellularLocation>
</comment>
<dbReference type="InterPro" id="IPR052337">
    <property type="entry name" value="SAT4-like"/>
</dbReference>
<feature type="compositionally biased region" description="Basic residues" evidence="6">
    <location>
        <begin position="317"/>
        <end position="328"/>
    </location>
</feature>
<feature type="region of interest" description="Disordered" evidence="6">
    <location>
        <begin position="317"/>
        <end position="340"/>
    </location>
</feature>
<feature type="transmembrane region" description="Helical" evidence="7">
    <location>
        <begin position="114"/>
        <end position="136"/>
    </location>
</feature>
<evidence type="ECO:0000313" key="10">
    <source>
        <dbReference type="Proteomes" id="UP001301958"/>
    </source>
</evidence>
<evidence type="ECO:0000256" key="1">
    <source>
        <dbReference type="ARBA" id="ARBA00004141"/>
    </source>
</evidence>
<evidence type="ECO:0000259" key="8">
    <source>
        <dbReference type="Pfam" id="PF20684"/>
    </source>
</evidence>
<name>A0AAN7BMN6_9PEZI</name>
<organism evidence="9 10">
    <name type="scientific">Podospora fimiseda</name>
    <dbReference type="NCBI Taxonomy" id="252190"/>
    <lineage>
        <taxon>Eukaryota</taxon>
        <taxon>Fungi</taxon>
        <taxon>Dikarya</taxon>
        <taxon>Ascomycota</taxon>
        <taxon>Pezizomycotina</taxon>
        <taxon>Sordariomycetes</taxon>
        <taxon>Sordariomycetidae</taxon>
        <taxon>Sordariales</taxon>
        <taxon>Podosporaceae</taxon>
        <taxon>Podospora</taxon>
    </lineage>
</organism>
<evidence type="ECO:0000313" key="9">
    <source>
        <dbReference type="EMBL" id="KAK4226431.1"/>
    </source>
</evidence>
<feature type="transmembrane region" description="Helical" evidence="7">
    <location>
        <begin position="148"/>
        <end position="168"/>
    </location>
</feature>
<feature type="domain" description="Rhodopsin" evidence="8">
    <location>
        <begin position="56"/>
        <end position="292"/>
    </location>
</feature>
<evidence type="ECO:0000256" key="5">
    <source>
        <dbReference type="ARBA" id="ARBA00038359"/>
    </source>
</evidence>
<feature type="transmembrane region" description="Helical" evidence="7">
    <location>
        <begin position="39"/>
        <end position="60"/>
    </location>
</feature>
<dbReference type="EMBL" id="MU865348">
    <property type="protein sequence ID" value="KAK4226431.1"/>
    <property type="molecule type" value="Genomic_DNA"/>
</dbReference>
<keyword evidence="3 7" id="KW-1133">Transmembrane helix</keyword>
<evidence type="ECO:0000256" key="3">
    <source>
        <dbReference type="ARBA" id="ARBA00022989"/>
    </source>
</evidence>
<feature type="transmembrane region" description="Helical" evidence="7">
    <location>
        <begin position="228"/>
        <end position="250"/>
    </location>
</feature>
<comment type="caution">
    <text evidence="9">The sequence shown here is derived from an EMBL/GenBank/DDBJ whole genome shotgun (WGS) entry which is preliminary data.</text>
</comment>
<evidence type="ECO:0000256" key="6">
    <source>
        <dbReference type="SAM" id="MobiDB-lite"/>
    </source>
</evidence>
<keyword evidence="2 7" id="KW-0812">Transmembrane</keyword>
<dbReference type="Pfam" id="PF20684">
    <property type="entry name" value="Fung_rhodopsin"/>
    <property type="match status" value="1"/>
</dbReference>
<feature type="transmembrane region" description="Helical" evidence="7">
    <location>
        <begin position="188"/>
        <end position="216"/>
    </location>
</feature>
<protein>
    <recommendedName>
        <fullName evidence="8">Rhodopsin domain-containing protein</fullName>
    </recommendedName>
</protein>
<dbReference type="PANTHER" id="PTHR33048:SF47">
    <property type="entry name" value="INTEGRAL MEMBRANE PROTEIN-RELATED"/>
    <property type="match status" value="1"/>
</dbReference>
<gene>
    <name evidence="9" type="ORF">QBC38DRAFT_456308</name>
</gene>
<proteinExistence type="inferred from homology"/>
<evidence type="ECO:0000256" key="7">
    <source>
        <dbReference type="SAM" id="Phobius"/>
    </source>
</evidence>
<accession>A0AAN7BMN6</accession>
<reference evidence="9" key="1">
    <citation type="journal article" date="2023" name="Mol. Phylogenet. Evol.">
        <title>Genome-scale phylogeny and comparative genomics of the fungal order Sordariales.</title>
        <authorList>
            <person name="Hensen N."/>
            <person name="Bonometti L."/>
            <person name="Westerberg I."/>
            <person name="Brannstrom I.O."/>
            <person name="Guillou S."/>
            <person name="Cros-Aarteil S."/>
            <person name="Calhoun S."/>
            <person name="Haridas S."/>
            <person name="Kuo A."/>
            <person name="Mondo S."/>
            <person name="Pangilinan J."/>
            <person name="Riley R."/>
            <person name="LaButti K."/>
            <person name="Andreopoulos B."/>
            <person name="Lipzen A."/>
            <person name="Chen C."/>
            <person name="Yan M."/>
            <person name="Daum C."/>
            <person name="Ng V."/>
            <person name="Clum A."/>
            <person name="Steindorff A."/>
            <person name="Ohm R.A."/>
            <person name="Martin F."/>
            <person name="Silar P."/>
            <person name="Natvig D.O."/>
            <person name="Lalanne C."/>
            <person name="Gautier V."/>
            <person name="Ament-Velasquez S.L."/>
            <person name="Kruys A."/>
            <person name="Hutchinson M.I."/>
            <person name="Powell A.J."/>
            <person name="Barry K."/>
            <person name="Miller A.N."/>
            <person name="Grigoriev I.V."/>
            <person name="Debuchy R."/>
            <person name="Gladieux P."/>
            <person name="Hiltunen Thoren M."/>
            <person name="Johannesson H."/>
        </authorList>
    </citation>
    <scope>NUCLEOTIDE SEQUENCE</scope>
    <source>
        <strain evidence="9">CBS 990.96</strain>
    </source>
</reference>
<feature type="transmembrane region" description="Helical" evidence="7">
    <location>
        <begin position="72"/>
        <end position="94"/>
    </location>
</feature>
<evidence type="ECO:0000256" key="2">
    <source>
        <dbReference type="ARBA" id="ARBA00022692"/>
    </source>
</evidence>
<comment type="similarity">
    <text evidence="5">Belongs to the SAT4 family.</text>
</comment>
<dbReference type="PANTHER" id="PTHR33048">
    <property type="entry name" value="PTH11-LIKE INTEGRAL MEMBRANE PROTEIN (AFU_ORTHOLOGUE AFUA_5G11245)"/>
    <property type="match status" value="1"/>
</dbReference>
<evidence type="ECO:0000256" key="4">
    <source>
        <dbReference type="ARBA" id="ARBA00023136"/>
    </source>
</evidence>
<reference evidence="9" key="2">
    <citation type="submission" date="2023-05" db="EMBL/GenBank/DDBJ databases">
        <authorList>
            <consortium name="Lawrence Berkeley National Laboratory"/>
            <person name="Steindorff A."/>
            <person name="Hensen N."/>
            <person name="Bonometti L."/>
            <person name="Westerberg I."/>
            <person name="Brannstrom I.O."/>
            <person name="Guillou S."/>
            <person name="Cros-Aarteil S."/>
            <person name="Calhoun S."/>
            <person name="Haridas S."/>
            <person name="Kuo A."/>
            <person name="Mondo S."/>
            <person name="Pangilinan J."/>
            <person name="Riley R."/>
            <person name="Labutti K."/>
            <person name="Andreopoulos B."/>
            <person name="Lipzen A."/>
            <person name="Chen C."/>
            <person name="Yanf M."/>
            <person name="Daum C."/>
            <person name="Ng V."/>
            <person name="Clum A."/>
            <person name="Ohm R."/>
            <person name="Martin F."/>
            <person name="Silar P."/>
            <person name="Natvig D."/>
            <person name="Lalanne C."/>
            <person name="Gautier V."/>
            <person name="Ament-Velasquez S.L."/>
            <person name="Kruys A."/>
            <person name="Hutchinson M.I."/>
            <person name="Powell A.J."/>
            <person name="Barry K."/>
            <person name="Miller A.N."/>
            <person name="Grigoriev I.V."/>
            <person name="Debuchy R."/>
            <person name="Gladieux P."/>
            <person name="Thoren M.H."/>
            <person name="Johannesson H."/>
        </authorList>
    </citation>
    <scope>NUCLEOTIDE SEQUENCE</scope>
    <source>
        <strain evidence="9">CBS 990.96</strain>
    </source>
</reference>
<dbReference type="GO" id="GO:0016020">
    <property type="term" value="C:membrane"/>
    <property type="evidence" value="ECO:0007669"/>
    <property type="project" value="UniProtKB-SubCell"/>
</dbReference>
<dbReference type="AlphaFoldDB" id="A0AAN7BMN6"/>
<keyword evidence="10" id="KW-1185">Reference proteome</keyword>
<dbReference type="Proteomes" id="UP001301958">
    <property type="component" value="Unassembled WGS sequence"/>
</dbReference>
<dbReference type="InterPro" id="IPR049326">
    <property type="entry name" value="Rhodopsin_dom_fungi"/>
</dbReference>
<keyword evidence="4 7" id="KW-0472">Membrane</keyword>